<gene>
    <name evidence="2" type="ORF">QE369_003403</name>
</gene>
<name>A0AAJ2BHT2_9HYPH</name>
<dbReference type="AlphaFoldDB" id="A0AAJ2BHT2"/>
<keyword evidence="1" id="KW-0732">Signal</keyword>
<dbReference type="EMBL" id="JAVIZC010000003">
    <property type="protein sequence ID" value="MDR6103206.1"/>
    <property type="molecule type" value="Genomic_DNA"/>
</dbReference>
<reference evidence="2" key="1">
    <citation type="submission" date="2023-08" db="EMBL/GenBank/DDBJ databases">
        <title>Functional and genomic diversity of the sorghum phyllosphere microbiome.</title>
        <authorList>
            <person name="Shade A."/>
        </authorList>
    </citation>
    <scope>NUCLEOTIDE SEQUENCE</scope>
    <source>
        <strain evidence="2">SORGH_AS_0974</strain>
    </source>
</reference>
<dbReference type="Gene3D" id="1.25.40.10">
    <property type="entry name" value="Tetratricopeptide repeat domain"/>
    <property type="match status" value="1"/>
</dbReference>
<organism evidence="2 3">
    <name type="scientific">Agrobacterium larrymoorei</name>
    <dbReference type="NCBI Taxonomy" id="160699"/>
    <lineage>
        <taxon>Bacteria</taxon>
        <taxon>Pseudomonadati</taxon>
        <taxon>Pseudomonadota</taxon>
        <taxon>Alphaproteobacteria</taxon>
        <taxon>Hyphomicrobiales</taxon>
        <taxon>Rhizobiaceae</taxon>
        <taxon>Rhizobium/Agrobacterium group</taxon>
        <taxon>Agrobacterium</taxon>
    </lineage>
</organism>
<feature type="signal peptide" evidence="1">
    <location>
        <begin position="1"/>
        <end position="27"/>
    </location>
</feature>
<dbReference type="InterPro" id="IPR011990">
    <property type="entry name" value="TPR-like_helical_dom_sf"/>
</dbReference>
<evidence type="ECO:0000256" key="1">
    <source>
        <dbReference type="SAM" id="SignalP"/>
    </source>
</evidence>
<dbReference type="InterPro" id="IPR019734">
    <property type="entry name" value="TPR_rpt"/>
</dbReference>
<feature type="chain" id="PRO_5042590150" evidence="1">
    <location>
        <begin position="28"/>
        <end position="237"/>
    </location>
</feature>
<dbReference type="SMART" id="SM00028">
    <property type="entry name" value="TPR"/>
    <property type="match status" value="2"/>
</dbReference>
<comment type="caution">
    <text evidence="2">The sequence shown here is derived from an EMBL/GenBank/DDBJ whole genome shotgun (WGS) entry which is preliminary data.</text>
</comment>
<accession>A0AAJ2BHT2</accession>
<dbReference type="SUPFAM" id="SSF48452">
    <property type="entry name" value="TPR-like"/>
    <property type="match status" value="1"/>
</dbReference>
<evidence type="ECO:0000313" key="3">
    <source>
        <dbReference type="Proteomes" id="UP001255601"/>
    </source>
</evidence>
<proteinExistence type="predicted"/>
<sequence>MRQFRFCALLLASLSPLAPATALTADAAEPVAATQQPAQPSAKDPVGDLFNNLKKERDAKKARVIATEIVGQWSDSGSPTINLLMKWAEEASEEKRSAAAYDFLDQAIFLDPDYAGAWYRRAMVHLADGDPRKAMADLNSTLEKEPRFFPALAGLANILESSERNETAMKGVGALPDALSRGQGSAEGNERAFGEAGWDAELIPYALRDRPSLRPVPYGHICGDGVAGSGPTSSRHA</sequence>
<protein>
    <submittedName>
        <fullName evidence="2">Tetratricopeptide (TPR) repeat protein</fullName>
    </submittedName>
</protein>
<dbReference type="Proteomes" id="UP001255601">
    <property type="component" value="Unassembled WGS sequence"/>
</dbReference>
<evidence type="ECO:0000313" key="2">
    <source>
        <dbReference type="EMBL" id="MDR6103206.1"/>
    </source>
</evidence>